<dbReference type="NCBIfam" id="TIGR00254">
    <property type="entry name" value="GGDEF"/>
    <property type="match status" value="1"/>
</dbReference>
<evidence type="ECO:0000313" key="4">
    <source>
        <dbReference type="Proteomes" id="UP000650616"/>
    </source>
</evidence>
<dbReference type="InterPro" id="IPR029787">
    <property type="entry name" value="Nucleotide_cyclase"/>
</dbReference>
<reference evidence="2 5" key="2">
    <citation type="submission" date="2020-10" db="EMBL/GenBank/DDBJ databases">
        <title>Campylobacter californiensis sp. nov. isolated from cattle and feral swine in California.</title>
        <authorList>
            <person name="Miller W.G."/>
        </authorList>
    </citation>
    <scope>NUCLEOTIDE SEQUENCE [LARGE SCALE GENOMIC DNA]</scope>
    <source>
        <strain evidence="2 5">RM12919</strain>
    </source>
</reference>
<dbReference type="Pfam" id="PF00990">
    <property type="entry name" value="GGDEF"/>
    <property type="match status" value="1"/>
</dbReference>
<evidence type="ECO:0000313" key="5">
    <source>
        <dbReference type="Proteomes" id="UP001318760"/>
    </source>
</evidence>
<dbReference type="SMART" id="SM00267">
    <property type="entry name" value="GGDEF"/>
    <property type="match status" value="1"/>
</dbReference>
<feature type="domain" description="GGDEF" evidence="1">
    <location>
        <begin position="170"/>
        <end position="339"/>
    </location>
</feature>
<reference evidence="3 4" key="1">
    <citation type="submission" date="2015-08" db="EMBL/GenBank/DDBJ databases">
        <title>Comparative genomics of the Campylobacter concisus group.</title>
        <authorList>
            <person name="Yee E."/>
            <person name="Chapman M.H."/>
            <person name="Huynh S."/>
            <person name="Bono J.L."/>
            <person name="On S.L."/>
            <person name="St Leger J."/>
            <person name="Foster G."/>
            <person name="Parker C.T."/>
            <person name="Miller W.G."/>
        </authorList>
    </citation>
    <scope>NUCLEOTIDE SEQUENCE [LARGE SCALE GENOMIC DNA]</scope>
    <source>
        <strain evidence="3 4">RM9337</strain>
    </source>
</reference>
<gene>
    <name evidence="2" type="ORF">CCAL12919_07860</name>
    <name evidence="3" type="ORF">CCAL9337_01595</name>
</gene>
<dbReference type="SUPFAM" id="SSF55073">
    <property type="entry name" value="Nucleotide cyclase"/>
    <property type="match status" value="1"/>
</dbReference>
<keyword evidence="4" id="KW-1185">Reference proteome</keyword>
<accession>A0AAW3ZV37</accession>
<organism evidence="3 4">
    <name type="scientific">Campylobacter californiensis</name>
    <dbReference type="NCBI Taxonomy" id="1032243"/>
    <lineage>
        <taxon>Bacteria</taxon>
        <taxon>Pseudomonadati</taxon>
        <taxon>Campylobacterota</taxon>
        <taxon>Epsilonproteobacteria</taxon>
        <taxon>Campylobacterales</taxon>
        <taxon>Campylobacteraceae</taxon>
        <taxon>Campylobacter</taxon>
    </lineage>
</organism>
<evidence type="ECO:0000259" key="1">
    <source>
        <dbReference type="SMART" id="SM00267"/>
    </source>
</evidence>
<dbReference type="Gene3D" id="3.30.70.270">
    <property type="match status" value="1"/>
</dbReference>
<dbReference type="RefSeq" id="WP_169937934.1">
    <property type="nucleotide sequence ID" value="NZ_CP012545.1"/>
</dbReference>
<name>A0AAW3ZV37_9BACT</name>
<dbReference type="EMBL" id="LIWG01000001">
    <property type="protein sequence ID" value="MBE3607424.1"/>
    <property type="molecule type" value="Genomic_DNA"/>
</dbReference>
<evidence type="ECO:0000313" key="3">
    <source>
        <dbReference type="EMBL" id="MBE3607424.1"/>
    </source>
</evidence>
<dbReference type="AlphaFoldDB" id="A0AAW3ZV37"/>
<evidence type="ECO:0000313" key="2">
    <source>
        <dbReference type="EMBL" id="MBE2987033.1"/>
    </source>
</evidence>
<dbReference type="InterPro" id="IPR000160">
    <property type="entry name" value="GGDEF_dom"/>
</dbReference>
<dbReference type="InterPro" id="IPR043128">
    <property type="entry name" value="Rev_trsase/Diguanyl_cyclase"/>
</dbReference>
<dbReference type="EMBL" id="JADBHS010000016">
    <property type="protein sequence ID" value="MBE2987033.1"/>
    <property type="molecule type" value="Genomic_DNA"/>
</dbReference>
<proteinExistence type="predicted"/>
<comment type="caution">
    <text evidence="3">The sequence shown here is derived from an EMBL/GenBank/DDBJ whole genome shotgun (WGS) entry which is preliminary data.</text>
</comment>
<dbReference type="Proteomes" id="UP000650616">
    <property type="component" value="Unassembled WGS sequence"/>
</dbReference>
<protein>
    <submittedName>
        <fullName evidence="3">Diguanylate cyclase</fullName>
    </submittedName>
</protein>
<sequence>MIKIDSAPAPENKMAIRRPGLKKKNDINEFSESVLRGLAADNVPSIPSNYLIYFEKMLDDQPEEFKKHVGEAIQSQHEGVAKDIESNFRIEKEVRQSLMQIKGMLQSIALIYKNLNVMKGIMRRHVDSLDNNVNLLAVQNVLNGFNSDLSKLNNLMDKHIEVIKANYEEIGKMFKVIEERSIHDIAYDVYNKKFFISTLQDEIDAVKRYGYNSSFLFLKVRDEFLGQVKSLKEQNNIFKTIAQLLLRTSRRSDIVAHYGDGCFAMVMKYTDENGAKLACSRIASMLSNVPCRLGDSEYKLDVQIVASLLSKNKTIEETVSRALDKLYENSTDEQPVFLTNESE</sequence>
<dbReference type="Proteomes" id="UP001318760">
    <property type="component" value="Unassembled WGS sequence"/>
</dbReference>